<evidence type="ECO:0000313" key="2">
    <source>
        <dbReference type="Proteomes" id="UP000007590"/>
    </source>
</evidence>
<dbReference type="eggNOG" id="ENOG502ZA2M">
    <property type="taxonomic scope" value="Bacteria"/>
</dbReference>
<dbReference type="Pfam" id="PF15890">
    <property type="entry name" value="Peptidase_Mx1"/>
    <property type="match status" value="1"/>
</dbReference>
<dbReference type="EMBL" id="CP003349">
    <property type="protein sequence ID" value="AFD08076.1"/>
    <property type="molecule type" value="Genomic_DNA"/>
</dbReference>
<keyword evidence="2" id="KW-1185">Reference proteome</keyword>
<dbReference type="PROSITE" id="PS51257">
    <property type="entry name" value="PROKAR_LIPOPROTEIN"/>
    <property type="match status" value="1"/>
</dbReference>
<dbReference type="OrthoDB" id="1113652at2"/>
<name>H8KWF8_SOLCM</name>
<protein>
    <recommendedName>
        <fullName evidence="3">Substrate import-associated zinc metallohydrolase lipoprotein</fullName>
    </recommendedName>
</protein>
<gene>
    <name evidence="1" type="ordered locus">Solca_3059</name>
</gene>
<dbReference type="STRING" id="929556.Solca_3059"/>
<dbReference type="SUPFAM" id="SSF55486">
    <property type="entry name" value="Metalloproteases ('zincins'), catalytic domain"/>
    <property type="match status" value="1"/>
</dbReference>
<sequence>MKKLYNYIYLLAFSTIIVTGCQKEDDLVMPSFEQLEGETWTKTDLDIWIEQQLGIPYNIEAKYRWDKNEVKPNKSFIPPDTASVREVFNVLINGMIDPYVENVGSYFVKTYLPRQYVIVGSYEWNSNQTITLGTAEGGRKITLYGIRNYVAANDQGLTRQLLHTLHHEFAHILHQNIMYPKEFKTITGSEYSADWNNLSLAEAYQKGFISQYSRSNPDDDFVEMVSIMLVNGKDWFEALLASDKTNADSRALLRRKEAIVRNYFRDVYKVNFDDLQNSVQKGINEGIF</sequence>
<evidence type="ECO:0008006" key="3">
    <source>
        <dbReference type="Google" id="ProtNLM"/>
    </source>
</evidence>
<proteinExistence type="predicted"/>
<evidence type="ECO:0000313" key="1">
    <source>
        <dbReference type="EMBL" id="AFD08076.1"/>
    </source>
</evidence>
<dbReference type="KEGG" id="scn:Solca_3059"/>
<reference evidence="1" key="1">
    <citation type="submission" date="2012-02" db="EMBL/GenBank/DDBJ databases">
        <title>The complete genome of Solitalea canadensis DSM 3403.</title>
        <authorList>
            <consortium name="US DOE Joint Genome Institute (JGI-PGF)"/>
            <person name="Lucas S."/>
            <person name="Copeland A."/>
            <person name="Lapidus A."/>
            <person name="Glavina del Rio T."/>
            <person name="Dalin E."/>
            <person name="Tice H."/>
            <person name="Bruce D."/>
            <person name="Goodwin L."/>
            <person name="Pitluck S."/>
            <person name="Peters L."/>
            <person name="Ovchinnikova G."/>
            <person name="Lu M."/>
            <person name="Kyrpides N."/>
            <person name="Mavromatis K."/>
            <person name="Ivanova N."/>
            <person name="Brettin T."/>
            <person name="Detter J.C."/>
            <person name="Han C."/>
            <person name="Larimer F."/>
            <person name="Land M."/>
            <person name="Hauser L."/>
            <person name="Markowitz V."/>
            <person name="Cheng J.-F."/>
            <person name="Hugenholtz P."/>
            <person name="Woyke T."/>
            <person name="Wu D."/>
            <person name="Spring S."/>
            <person name="Schroeder M."/>
            <person name="Kopitz M."/>
            <person name="Brambilla E."/>
            <person name="Klenk H.-P."/>
            <person name="Eisen J.A."/>
        </authorList>
    </citation>
    <scope>NUCLEOTIDE SEQUENCE</scope>
    <source>
        <strain evidence="1">DSM 3403</strain>
    </source>
</reference>
<dbReference type="AlphaFoldDB" id="H8KWF8"/>
<organism evidence="1 2">
    <name type="scientific">Solitalea canadensis (strain ATCC 29591 / DSM 3403 / JCM 21819 / LMG 8368 / NBRC 15130 / NCIMB 12057 / USAM 9D)</name>
    <name type="common">Flexibacter canadensis</name>
    <dbReference type="NCBI Taxonomy" id="929556"/>
    <lineage>
        <taxon>Bacteria</taxon>
        <taxon>Pseudomonadati</taxon>
        <taxon>Bacteroidota</taxon>
        <taxon>Sphingobacteriia</taxon>
        <taxon>Sphingobacteriales</taxon>
        <taxon>Sphingobacteriaceae</taxon>
        <taxon>Solitalea</taxon>
    </lineage>
</organism>
<dbReference type="Gene3D" id="3.40.390.70">
    <property type="match status" value="1"/>
</dbReference>
<dbReference type="InterPro" id="IPR030890">
    <property type="entry name" value="LP_HExxH_w_TonB"/>
</dbReference>
<dbReference type="RefSeq" id="WP_014681302.1">
    <property type="nucleotide sequence ID" value="NC_017770.1"/>
</dbReference>
<dbReference type="Proteomes" id="UP000007590">
    <property type="component" value="Chromosome"/>
</dbReference>
<dbReference type="HOGENOM" id="CLU_048099_1_0_10"/>
<dbReference type="NCBIfam" id="TIGR04549">
    <property type="entry name" value="LP_HExxH_w_tonB"/>
    <property type="match status" value="1"/>
</dbReference>
<accession>H8KWF8</accession>